<gene>
    <name evidence="2" type="ORF">ACFQXB_10365</name>
</gene>
<protein>
    <submittedName>
        <fullName evidence="2">Uncharacterized protein</fullName>
    </submittedName>
</protein>
<feature type="chain" id="PRO_5046911748" evidence="1">
    <location>
        <begin position="24"/>
        <end position="350"/>
    </location>
</feature>
<dbReference type="RefSeq" id="WP_377403092.1">
    <property type="nucleotide sequence ID" value="NZ_JBHTFQ010000005.1"/>
</dbReference>
<proteinExistence type="predicted"/>
<evidence type="ECO:0000313" key="3">
    <source>
        <dbReference type="Proteomes" id="UP001596516"/>
    </source>
</evidence>
<evidence type="ECO:0000313" key="2">
    <source>
        <dbReference type="EMBL" id="MFC7704595.1"/>
    </source>
</evidence>
<dbReference type="EMBL" id="JBHTFQ010000005">
    <property type="protein sequence ID" value="MFC7704595.1"/>
    <property type="molecule type" value="Genomic_DNA"/>
</dbReference>
<keyword evidence="1" id="KW-0732">Signal</keyword>
<comment type="caution">
    <text evidence="2">The sequence shown here is derived from an EMBL/GenBank/DDBJ whole genome shotgun (WGS) entry which is preliminary data.</text>
</comment>
<evidence type="ECO:0000256" key="1">
    <source>
        <dbReference type="SAM" id="SignalP"/>
    </source>
</evidence>
<accession>A0ABW2UMS0</accession>
<keyword evidence="3" id="KW-1185">Reference proteome</keyword>
<name>A0ABW2UMS0_9RHOB</name>
<organism evidence="2 3">
    <name type="scientific">Plastorhodobacter daqingensis</name>
    <dbReference type="NCBI Taxonomy" id="1387281"/>
    <lineage>
        <taxon>Bacteria</taxon>
        <taxon>Pseudomonadati</taxon>
        <taxon>Pseudomonadota</taxon>
        <taxon>Alphaproteobacteria</taxon>
        <taxon>Rhodobacterales</taxon>
        <taxon>Paracoccaceae</taxon>
        <taxon>Plastorhodobacter</taxon>
    </lineage>
</organism>
<dbReference type="Proteomes" id="UP001596516">
    <property type="component" value="Unassembled WGS sequence"/>
</dbReference>
<reference evidence="3" key="1">
    <citation type="journal article" date="2019" name="Int. J. Syst. Evol. Microbiol.">
        <title>The Global Catalogue of Microorganisms (GCM) 10K type strain sequencing project: providing services to taxonomists for standard genome sequencing and annotation.</title>
        <authorList>
            <consortium name="The Broad Institute Genomics Platform"/>
            <consortium name="The Broad Institute Genome Sequencing Center for Infectious Disease"/>
            <person name="Wu L."/>
            <person name="Ma J."/>
        </authorList>
    </citation>
    <scope>NUCLEOTIDE SEQUENCE [LARGE SCALE GENOMIC DNA]</scope>
    <source>
        <strain evidence="3">CGMCC 1.12750</strain>
    </source>
</reference>
<sequence>MRASLRRVLIALLALSLAGPAAADVLRRLHLAEAAAPERLRLRVQGAALSSGQLPPFALPRMRAEMVRQGYYFTGGPPALVARELVLAPLLAWDGNINGGVLQDRFVFDGLVFEAAPEARAKPGLVGGAQASGMARLAWDTGRLIDLRGGLDLGWSPEHRISRADARLGVCSQNHLTGWTFLDLCASGARYWRDLTEGTATEISVEAVQIVTNAGSAHQFGARLIRASGGAGGQNRLALSAESVWSRLATRGTVTLGAPSTDRTVLRYRLEGGITWLALGRAFSLDLSRQVLDGGAFLGIPRRDEVHALALSSQLRPGATLRIGILDSSSTAGIANYSQVTLDLRLTRWR</sequence>
<feature type="signal peptide" evidence="1">
    <location>
        <begin position="1"/>
        <end position="23"/>
    </location>
</feature>